<sequence>MLSMGIQQELLSLQQHQLLTVLIRETSCSLMMPQYLWVIQLVSQKSAVPADQQHRGILKLQCPIIQQSDCRVMTYRIICMCSHTKEQISSVGSRLSNFLQ</sequence>
<protein>
    <submittedName>
        <fullName evidence="1">Uncharacterized protein</fullName>
    </submittedName>
</protein>
<reference evidence="1" key="1">
    <citation type="submission" date="2019-06" db="EMBL/GenBank/DDBJ databases">
        <authorList>
            <person name="Zheng W."/>
        </authorList>
    </citation>
    <scope>NUCLEOTIDE SEQUENCE</scope>
    <source>
        <strain evidence="1">QDHG01</strain>
    </source>
</reference>
<evidence type="ECO:0000313" key="2">
    <source>
        <dbReference type="Proteomes" id="UP000785679"/>
    </source>
</evidence>
<comment type="caution">
    <text evidence="1">The sequence shown here is derived from an EMBL/GenBank/DDBJ whole genome shotgun (WGS) entry which is preliminary data.</text>
</comment>
<organism evidence="1 2">
    <name type="scientific">Halteria grandinella</name>
    <dbReference type="NCBI Taxonomy" id="5974"/>
    <lineage>
        <taxon>Eukaryota</taxon>
        <taxon>Sar</taxon>
        <taxon>Alveolata</taxon>
        <taxon>Ciliophora</taxon>
        <taxon>Intramacronucleata</taxon>
        <taxon>Spirotrichea</taxon>
        <taxon>Stichotrichia</taxon>
        <taxon>Sporadotrichida</taxon>
        <taxon>Halteriidae</taxon>
        <taxon>Halteria</taxon>
    </lineage>
</organism>
<name>A0A8J8P4Z2_HALGN</name>
<dbReference type="AlphaFoldDB" id="A0A8J8P4Z2"/>
<proteinExistence type="predicted"/>
<dbReference type="Proteomes" id="UP000785679">
    <property type="component" value="Unassembled WGS sequence"/>
</dbReference>
<dbReference type="EMBL" id="RRYP01001273">
    <property type="protein sequence ID" value="TNV86145.1"/>
    <property type="molecule type" value="Genomic_DNA"/>
</dbReference>
<accession>A0A8J8P4Z2</accession>
<keyword evidence="2" id="KW-1185">Reference proteome</keyword>
<evidence type="ECO:0000313" key="1">
    <source>
        <dbReference type="EMBL" id="TNV86145.1"/>
    </source>
</evidence>
<gene>
    <name evidence="1" type="ORF">FGO68_gene16418</name>
</gene>